<reference evidence="2 3" key="1">
    <citation type="submission" date="2019-03" db="EMBL/GenBank/DDBJ databases">
        <title>Characterization of a novel Mycoplasma cynos real-time PCR assay.</title>
        <authorList>
            <person name="Tallmadge R.L."/>
            <person name="Mitchell P.K."/>
            <person name="Goodman L."/>
        </authorList>
    </citation>
    <scope>NUCLEOTIDE SEQUENCE [LARGE SCALE GENOMIC DNA]</scope>
    <source>
        <strain evidence="2 3">1642</strain>
    </source>
</reference>
<protein>
    <recommendedName>
        <fullName evidence="1">Methylase-associated X1 domain-containing protein</fullName>
    </recommendedName>
</protein>
<comment type="caution">
    <text evidence="2">The sequence shown here is derived from an EMBL/GenBank/DDBJ whole genome shotgun (WGS) entry which is preliminary data.</text>
</comment>
<dbReference type="EMBL" id="SMDN01000020">
    <property type="protein sequence ID" value="TQC51282.1"/>
    <property type="molecule type" value="Genomic_DNA"/>
</dbReference>
<dbReference type="Proteomes" id="UP000320801">
    <property type="component" value="Unassembled WGS sequence"/>
</dbReference>
<proteinExistence type="predicted"/>
<dbReference type="InterPro" id="IPR046894">
    <property type="entry name" value="MTaX1"/>
</dbReference>
<dbReference type="AlphaFoldDB" id="A0A507SPJ4"/>
<accession>A0A507SPJ4</accession>
<keyword evidence="3" id="KW-1185">Reference proteome</keyword>
<evidence type="ECO:0000259" key="1">
    <source>
        <dbReference type="Pfam" id="PF20296"/>
    </source>
</evidence>
<name>A0A507SPJ4_9BACT</name>
<gene>
    <name evidence="2" type="ORF">E1I18_03405</name>
</gene>
<dbReference type="Pfam" id="PF20296">
    <property type="entry name" value="MTaX1"/>
    <property type="match status" value="1"/>
</dbReference>
<dbReference type="RefSeq" id="WP_141484190.1">
    <property type="nucleotide sequence ID" value="NZ_SMDN01000020.1"/>
</dbReference>
<dbReference type="OrthoDB" id="5137864at2"/>
<feature type="domain" description="Methylase-associated X1" evidence="1">
    <location>
        <begin position="61"/>
        <end position="170"/>
    </location>
</feature>
<sequence>MKQKIKSIQINENFETVSDFDQVLNFRQIYQLLGSLLDSNSLQIININGRKYIEYKHNSRSFIILPKSITYLGKPHPLHKKRIQISKHFQSLYFSQKYSNHIFVILGVYKYNKTTIFCTFQSSQYMKKSSNNSSAHLNTDDILNTLKKGVYTRVDRYGNVVNFYDIYHLSSVFDTKDEYKYEEVRDFKFIEKLVSLLPLNKEINVLDAVKEMKEANDPNWRQSEWPGFYLEYLIKNALINDANTEIKYLGDERINKNKKNLDFDLFFEQKMFFADIKSSDINEKWSLGNDKEHLMNAIEKYKRFWYIIFEHKTIKDKDLPVNQRLVYEWNKLKKSDKEDSYWKKLKNTVEYKNVIVVELNNHNFEKNIQLFKQGKQPDGSKRKVKVSIDKSNKQIVIYKKPL</sequence>
<evidence type="ECO:0000313" key="2">
    <source>
        <dbReference type="EMBL" id="TQC51282.1"/>
    </source>
</evidence>
<organism evidence="2 3">
    <name type="scientific">Mycoplasmopsis mucosicanis</name>
    <dbReference type="NCBI Taxonomy" id="458208"/>
    <lineage>
        <taxon>Bacteria</taxon>
        <taxon>Bacillati</taxon>
        <taxon>Mycoplasmatota</taxon>
        <taxon>Mycoplasmoidales</taxon>
        <taxon>Metamycoplasmataceae</taxon>
        <taxon>Mycoplasmopsis</taxon>
    </lineage>
</organism>
<evidence type="ECO:0000313" key="3">
    <source>
        <dbReference type="Proteomes" id="UP000320801"/>
    </source>
</evidence>